<dbReference type="Gene3D" id="3.10.490.10">
    <property type="entry name" value="Gamma-glutamyl cyclotransferase-like"/>
    <property type="match status" value="1"/>
</dbReference>
<keyword evidence="2" id="KW-0456">Lyase</keyword>
<sequence length="305" mass="32916">MSPPRPTTTPKPPTLYFAYGSNLSLTQMKSRCPNSTYYGLGLLQGYIWIINERGYANIIPDPHSDPGSTSSHPPRSISTGNEDAKTAPDTRTNLHTQQKPDPGKQKQKAGKPQPKPPTETSKKTSKVHGLLYTLAPTDESALDIDEGVPFAYTKIQLPITVLSAVPSPLCSSSSSSSASSSGSFPATSPSPSPTSQSLPIASLPSRLSALIFSCSGVEDNAKPQIRALTYIDLHRTAPSIPNPEYIHRMNRGIRDAVSKGMDMSYVRDVMRLYIPETGEEFRDQLRDDVGGEEKGEVVVGVDGTD</sequence>
<organism evidence="6 7">
    <name type="scientific">Monilinia laxa</name>
    <name type="common">Brown rot fungus</name>
    <name type="synonym">Sclerotinia laxa</name>
    <dbReference type="NCBI Taxonomy" id="61186"/>
    <lineage>
        <taxon>Eukaryota</taxon>
        <taxon>Fungi</taxon>
        <taxon>Dikarya</taxon>
        <taxon>Ascomycota</taxon>
        <taxon>Pezizomycotina</taxon>
        <taxon>Leotiomycetes</taxon>
        <taxon>Helotiales</taxon>
        <taxon>Sclerotiniaceae</taxon>
        <taxon>Monilinia</taxon>
    </lineage>
</organism>
<feature type="region of interest" description="Disordered" evidence="5">
    <location>
        <begin position="166"/>
        <end position="199"/>
    </location>
</feature>
<comment type="caution">
    <text evidence="6">The sequence shown here is derived from an EMBL/GenBank/DDBJ whole genome shotgun (WGS) entry which is preliminary data.</text>
</comment>
<dbReference type="Proteomes" id="UP000326757">
    <property type="component" value="Unassembled WGS sequence"/>
</dbReference>
<dbReference type="InterPro" id="IPR017939">
    <property type="entry name" value="G-Glutamylcylcotransferase"/>
</dbReference>
<accession>A0A5N6KAW1</accession>
<reference evidence="6 7" key="1">
    <citation type="submission" date="2019-06" db="EMBL/GenBank/DDBJ databases">
        <title>Genome Sequence of the Brown Rot Fungal Pathogen Monilinia laxa.</title>
        <authorList>
            <person name="De Miccolis Angelini R.M."/>
            <person name="Landi L."/>
            <person name="Abate D."/>
            <person name="Pollastro S."/>
            <person name="Romanazzi G."/>
            <person name="Faretra F."/>
        </authorList>
    </citation>
    <scope>NUCLEOTIDE SEQUENCE [LARGE SCALE GENOMIC DNA]</scope>
    <source>
        <strain evidence="6 7">Mlax316</strain>
    </source>
</reference>
<dbReference type="SUPFAM" id="SSF110857">
    <property type="entry name" value="Gamma-glutamyl cyclotransferase-like"/>
    <property type="match status" value="1"/>
</dbReference>
<gene>
    <name evidence="6" type="ORF">EYC80_000484</name>
</gene>
<dbReference type="EC" id="4.3.2.9" evidence="1"/>
<feature type="binding site" evidence="4">
    <location>
        <begin position="16"/>
        <end position="21"/>
    </location>
    <ligand>
        <name>substrate</name>
    </ligand>
</feature>
<evidence type="ECO:0000256" key="4">
    <source>
        <dbReference type="PIRSR" id="PIRSR617939-2"/>
    </source>
</evidence>
<feature type="region of interest" description="Disordered" evidence="5">
    <location>
        <begin position="60"/>
        <end position="127"/>
    </location>
</feature>
<feature type="compositionally biased region" description="Polar residues" evidence="5">
    <location>
        <begin position="66"/>
        <end position="81"/>
    </location>
</feature>
<name>A0A5N6KAW1_MONLA</name>
<dbReference type="InterPro" id="IPR036568">
    <property type="entry name" value="GGCT-like_sf"/>
</dbReference>
<dbReference type="CDD" id="cd06661">
    <property type="entry name" value="GGCT_like"/>
    <property type="match status" value="1"/>
</dbReference>
<keyword evidence="7" id="KW-1185">Reference proteome</keyword>
<evidence type="ECO:0000313" key="6">
    <source>
        <dbReference type="EMBL" id="KAB8300284.1"/>
    </source>
</evidence>
<evidence type="ECO:0000256" key="5">
    <source>
        <dbReference type="SAM" id="MobiDB-lite"/>
    </source>
</evidence>
<dbReference type="GO" id="GO:0003839">
    <property type="term" value="F:gamma-glutamylcyclotransferase activity"/>
    <property type="evidence" value="ECO:0007669"/>
    <property type="project" value="UniProtKB-EC"/>
</dbReference>
<evidence type="ECO:0000256" key="1">
    <source>
        <dbReference type="ARBA" id="ARBA00012346"/>
    </source>
</evidence>
<evidence type="ECO:0000256" key="3">
    <source>
        <dbReference type="PIRSR" id="PIRSR617939-1"/>
    </source>
</evidence>
<dbReference type="AlphaFoldDB" id="A0A5N6KAW1"/>
<evidence type="ECO:0000256" key="2">
    <source>
        <dbReference type="ARBA" id="ARBA00023239"/>
    </source>
</evidence>
<dbReference type="PANTHER" id="PTHR12935:SF0">
    <property type="entry name" value="GAMMA-GLUTAMYLCYCLOTRANSFERASE"/>
    <property type="match status" value="1"/>
</dbReference>
<dbReference type="InterPro" id="IPR013024">
    <property type="entry name" value="GGCT-like"/>
</dbReference>
<protein>
    <recommendedName>
        <fullName evidence="1">gamma-glutamylcyclotransferase</fullName>
        <ecNumber evidence="1">4.3.2.9</ecNumber>
    </recommendedName>
</protein>
<feature type="active site" description="Proton acceptor" evidence="3">
    <location>
        <position position="146"/>
    </location>
</feature>
<evidence type="ECO:0000313" key="7">
    <source>
        <dbReference type="Proteomes" id="UP000326757"/>
    </source>
</evidence>
<dbReference type="PANTHER" id="PTHR12935">
    <property type="entry name" value="GAMMA-GLUTAMYLCYCLOTRANSFERASE"/>
    <property type="match status" value="1"/>
</dbReference>
<dbReference type="EMBL" id="VIGI01000005">
    <property type="protein sequence ID" value="KAB8300284.1"/>
    <property type="molecule type" value="Genomic_DNA"/>
</dbReference>
<dbReference type="OrthoDB" id="2924818at2759"/>
<proteinExistence type="predicted"/>